<protein>
    <submittedName>
        <fullName evidence="1">Uncharacterized protein</fullName>
    </submittedName>
</protein>
<dbReference type="Proteomes" id="UP000235145">
    <property type="component" value="Unassembled WGS sequence"/>
</dbReference>
<evidence type="ECO:0000313" key="1">
    <source>
        <dbReference type="EMBL" id="KAJ0225661.1"/>
    </source>
</evidence>
<sequence length="116" mass="13594">MRNTVSVHENANLQTISAKSIDFESNSTEIIEYSPHFGPFKSILERVSTIAKEDQQLERKRKRDEVVDLCSDDDEKEDVPTIQAKKKVRDELEEHMLWDFTIMSFMFYGKMSMILC</sequence>
<keyword evidence="2" id="KW-1185">Reference proteome</keyword>
<organism evidence="1 2">
    <name type="scientific">Lactuca sativa</name>
    <name type="common">Garden lettuce</name>
    <dbReference type="NCBI Taxonomy" id="4236"/>
    <lineage>
        <taxon>Eukaryota</taxon>
        <taxon>Viridiplantae</taxon>
        <taxon>Streptophyta</taxon>
        <taxon>Embryophyta</taxon>
        <taxon>Tracheophyta</taxon>
        <taxon>Spermatophyta</taxon>
        <taxon>Magnoliopsida</taxon>
        <taxon>eudicotyledons</taxon>
        <taxon>Gunneridae</taxon>
        <taxon>Pentapetalae</taxon>
        <taxon>asterids</taxon>
        <taxon>campanulids</taxon>
        <taxon>Asterales</taxon>
        <taxon>Asteraceae</taxon>
        <taxon>Cichorioideae</taxon>
        <taxon>Cichorieae</taxon>
        <taxon>Lactucinae</taxon>
        <taxon>Lactuca</taxon>
    </lineage>
</organism>
<name>A0A9R1WHT4_LACSA</name>
<dbReference type="AlphaFoldDB" id="A0A9R1WHT4"/>
<proteinExistence type="predicted"/>
<gene>
    <name evidence="1" type="ORF">LSAT_V11C100030920</name>
</gene>
<reference evidence="1 2" key="1">
    <citation type="journal article" date="2017" name="Nat. Commun.">
        <title>Genome assembly with in vitro proximity ligation data and whole-genome triplication in lettuce.</title>
        <authorList>
            <person name="Reyes-Chin-Wo S."/>
            <person name="Wang Z."/>
            <person name="Yang X."/>
            <person name="Kozik A."/>
            <person name="Arikit S."/>
            <person name="Song C."/>
            <person name="Xia L."/>
            <person name="Froenicke L."/>
            <person name="Lavelle D.O."/>
            <person name="Truco M.J."/>
            <person name="Xia R."/>
            <person name="Zhu S."/>
            <person name="Xu C."/>
            <person name="Xu H."/>
            <person name="Xu X."/>
            <person name="Cox K."/>
            <person name="Korf I."/>
            <person name="Meyers B.C."/>
            <person name="Michelmore R.W."/>
        </authorList>
    </citation>
    <scope>NUCLEOTIDE SEQUENCE [LARGE SCALE GENOMIC DNA]</scope>
    <source>
        <strain evidence="2">cv. Salinas</strain>
        <tissue evidence="1">Seedlings</tissue>
    </source>
</reference>
<comment type="caution">
    <text evidence="1">The sequence shown here is derived from an EMBL/GenBank/DDBJ whole genome shotgun (WGS) entry which is preliminary data.</text>
</comment>
<accession>A0A9R1WHT4</accession>
<evidence type="ECO:0000313" key="2">
    <source>
        <dbReference type="Proteomes" id="UP000235145"/>
    </source>
</evidence>
<dbReference type="EMBL" id="NBSK02000001">
    <property type="protein sequence ID" value="KAJ0225661.1"/>
    <property type="molecule type" value="Genomic_DNA"/>
</dbReference>